<sequence>MRDSMKATNALLERLVQAQEISHARQPFITMTAILHEMQRPIHHPLPLAQPPPASVPSPTLTFYQQ</sequence>
<dbReference type="AlphaFoldDB" id="A0A9D4BMP2"/>
<feature type="region of interest" description="Disordered" evidence="1">
    <location>
        <begin position="43"/>
        <end position="66"/>
    </location>
</feature>
<gene>
    <name evidence="2" type="ORF">DPMN_068994</name>
</gene>
<protein>
    <submittedName>
        <fullName evidence="2">Uncharacterized protein</fullName>
    </submittedName>
</protein>
<evidence type="ECO:0000313" key="2">
    <source>
        <dbReference type="EMBL" id="KAH3709531.1"/>
    </source>
</evidence>
<comment type="caution">
    <text evidence="2">The sequence shown here is derived from an EMBL/GenBank/DDBJ whole genome shotgun (WGS) entry which is preliminary data.</text>
</comment>
<keyword evidence="3" id="KW-1185">Reference proteome</keyword>
<reference evidence="2" key="1">
    <citation type="journal article" date="2019" name="bioRxiv">
        <title>The Genome of the Zebra Mussel, Dreissena polymorpha: A Resource for Invasive Species Research.</title>
        <authorList>
            <person name="McCartney M.A."/>
            <person name="Auch B."/>
            <person name="Kono T."/>
            <person name="Mallez S."/>
            <person name="Zhang Y."/>
            <person name="Obille A."/>
            <person name="Becker A."/>
            <person name="Abrahante J.E."/>
            <person name="Garbe J."/>
            <person name="Badalamenti J.P."/>
            <person name="Herman A."/>
            <person name="Mangelson H."/>
            <person name="Liachko I."/>
            <person name="Sullivan S."/>
            <person name="Sone E.D."/>
            <person name="Koren S."/>
            <person name="Silverstein K.A.T."/>
            <person name="Beckman K.B."/>
            <person name="Gohl D.M."/>
        </authorList>
    </citation>
    <scope>NUCLEOTIDE SEQUENCE</scope>
    <source>
        <strain evidence="2">Duluth1</strain>
        <tissue evidence="2">Whole animal</tissue>
    </source>
</reference>
<accession>A0A9D4BMP2</accession>
<reference evidence="2" key="2">
    <citation type="submission" date="2020-11" db="EMBL/GenBank/DDBJ databases">
        <authorList>
            <person name="McCartney M.A."/>
            <person name="Auch B."/>
            <person name="Kono T."/>
            <person name="Mallez S."/>
            <person name="Becker A."/>
            <person name="Gohl D.M."/>
            <person name="Silverstein K.A.T."/>
            <person name="Koren S."/>
            <person name="Bechman K.B."/>
            <person name="Herman A."/>
            <person name="Abrahante J.E."/>
            <person name="Garbe J."/>
        </authorList>
    </citation>
    <scope>NUCLEOTIDE SEQUENCE</scope>
    <source>
        <strain evidence="2">Duluth1</strain>
        <tissue evidence="2">Whole animal</tissue>
    </source>
</reference>
<dbReference type="EMBL" id="JAIWYP010000014">
    <property type="protein sequence ID" value="KAH3709531.1"/>
    <property type="molecule type" value="Genomic_DNA"/>
</dbReference>
<evidence type="ECO:0000256" key="1">
    <source>
        <dbReference type="SAM" id="MobiDB-lite"/>
    </source>
</evidence>
<evidence type="ECO:0000313" key="3">
    <source>
        <dbReference type="Proteomes" id="UP000828390"/>
    </source>
</evidence>
<proteinExistence type="predicted"/>
<organism evidence="2 3">
    <name type="scientific">Dreissena polymorpha</name>
    <name type="common">Zebra mussel</name>
    <name type="synonym">Mytilus polymorpha</name>
    <dbReference type="NCBI Taxonomy" id="45954"/>
    <lineage>
        <taxon>Eukaryota</taxon>
        <taxon>Metazoa</taxon>
        <taxon>Spiralia</taxon>
        <taxon>Lophotrochozoa</taxon>
        <taxon>Mollusca</taxon>
        <taxon>Bivalvia</taxon>
        <taxon>Autobranchia</taxon>
        <taxon>Heteroconchia</taxon>
        <taxon>Euheterodonta</taxon>
        <taxon>Imparidentia</taxon>
        <taxon>Neoheterodontei</taxon>
        <taxon>Myida</taxon>
        <taxon>Dreissenoidea</taxon>
        <taxon>Dreissenidae</taxon>
        <taxon>Dreissena</taxon>
    </lineage>
</organism>
<name>A0A9D4BMP2_DREPO</name>
<dbReference type="Proteomes" id="UP000828390">
    <property type="component" value="Unassembled WGS sequence"/>
</dbReference>